<reference evidence="3" key="1">
    <citation type="submission" date="2025-08" db="UniProtKB">
        <authorList>
            <consortium name="RefSeq"/>
        </authorList>
    </citation>
    <scope>IDENTIFICATION</scope>
    <source>
        <strain evidence="3">15085-1641.00</strain>
        <tissue evidence="3">Whole body</tissue>
    </source>
</reference>
<sequence length="149" mass="16619">MSDFKIREVTGDLFSAGPEYSMCHCVAADLRMGKGIAVKFRNKFGKVAELEKQNVKPGGVAVLESNGRYIYYLITKQQSWGKPTYQLLHSSLSAMQQHMAKHNVTRLALPRIGCGLDGLNWTKVRDMLAEVFQADATELTVYNYAAANK</sequence>
<organism evidence="2 3">
    <name type="scientific">Drosophila hydei</name>
    <name type="common">Fruit fly</name>
    <dbReference type="NCBI Taxonomy" id="7224"/>
    <lineage>
        <taxon>Eukaryota</taxon>
        <taxon>Metazoa</taxon>
        <taxon>Ecdysozoa</taxon>
        <taxon>Arthropoda</taxon>
        <taxon>Hexapoda</taxon>
        <taxon>Insecta</taxon>
        <taxon>Pterygota</taxon>
        <taxon>Neoptera</taxon>
        <taxon>Endopterygota</taxon>
        <taxon>Diptera</taxon>
        <taxon>Brachycera</taxon>
        <taxon>Muscomorpha</taxon>
        <taxon>Ephydroidea</taxon>
        <taxon>Drosophilidae</taxon>
        <taxon>Drosophila</taxon>
    </lineage>
</organism>
<dbReference type="OrthoDB" id="2155246at2759"/>
<dbReference type="Pfam" id="PF01661">
    <property type="entry name" value="Macro"/>
    <property type="match status" value="1"/>
</dbReference>
<dbReference type="InterPro" id="IPR043472">
    <property type="entry name" value="Macro_dom-like"/>
</dbReference>
<dbReference type="InterPro" id="IPR002589">
    <property type="entry name" value="Macro_dom"/>
</dbReference>
<evidence type="ECO:0000313" key="3">
    <source>
        <dbReference type="RefSeq" id="XP_023163418.1"/>
    </source>
</evidence>
<dbReference type="RefSeq" id="XP_023163418.1">
    <property type="nucleotide sequence ID" value="XM_023307650.2"/>
</dbReference>
<dbReference type="CDD" id="cd02901">
    <property type="entry name" value="Macro_Poa1p-like"/>
    <property type="match status" value="1"/>
</dbReference>
<gene>
    <name evidence="3" type="primary">LOC111594383</name>
</gene>
<dbReference type="GO" id="GO:0140291">
    <property type="term" value="P:peptidyl-glutamate ADP-deribosylation"/>
    <property type="evidence" value="ECO:0007669"/>
    <property type="project" value="TreeGrafter"/>
</dbReference>
<proteinExistence type="predicted"/>
<accession>A0A6J1LJB9</accession>
<dbReference type="PANTHER" id="PTHR12521">
    <property type="entry name" value="PROTEIN C6ORF130"/>
    <property type="match status" value="1"/>
</dbReference>
<dbReference type="SUPFAM" id="SSF52949">
    <property type="entry name" value="Macro domain-like"/>
    <property type="match status" value="1"/>
</dbReference>
<dbReference type="Proteomes" id="UP000504633">
    <property type="component" value="Unplaced"/>
</dbReference>
<evidence type="ECO:0000313" key="2">
    <source>
        <dbReference type="Proteomes" id="UP000504633"/>
    </source>
</evidence>
<dbReference type="KEGG" id="dhe:111594383"/>
<protein>
    <submittedName>
        <fullName evidence="3">ADP-ribose glycohydrolase OARD1</fullName>
    </submittedName>
</protein>
<dbReference type="Gene3D" id="3.40.220.10">
    <property type="entry name" value="Leucine Aminopeptidase, subunit E, domain 1"/>
    <property type="match status" value="1"/>
</dbReference>
<feature type="domain" description="Macro" evidence="1">
    <location>
        <begin position="1"/>
        <end position="149"/>
    </location>
</feature>
<dbReference type="PROSITE" id="PS51154">
    <property type="entry name" value="MACRO"/>
    <property type="match status" value="1"/>
</dbReference>
<name>A0A6J1LJB9_DROHY</name>
<dbReference type="OMA" id="IICQVFQ"/>
<dbReference type="InterPro" id="IPR050892">
    <property type="entry name" value="ADP-ribose_metab_enzymes"/>
</dbReference>
<keyword evidence="2" id="KW-1185">Reference proteome</keyword>
<dbReference type="CTD" id="21362"/>
<dbReference type="PANTHER" id="PTHR12521:SF0">
    <property type="entry name" value="ADP-RIBOSE GLYCOHYDROLASE OARD1"/>
    <property type="match status" value="1"/>
</dbReference>
<dbReference type="AlphaFoldDB" id="A0A6J1LJB9"/>
<evidence type="ECO:0000259" key="1">
    <source>
        <dbReference type="PROSITE" id="PS51154"/>
    </source>
</evidence>
<dbReference type="GeneID" id="111594383"/>